<dbReference type="InterPro" id="IPR013155">
    <property type="entry name" value="M/V/L/I-tRNA-synth_anticd-bd"/>
</dbReference>
<comment type="caution">
    <text evidence="17">The sequence shown here is derived from an EMBL/GenBank/DDBJ whole genome shotgun (WGS) entry which is preliminary data.</text>
</comment>
<evidence type="ECO:0000256" key="4">
    <source>
        <dbReference type="ARBA" id="ARBA00013169"/>
    </source>
</evidence>
<dbReference type="AlphaFoldDB" id="A0A6G0X0C3"/>
<dbReference type="Gene3D" id="1.10.730.10">
    <property type="entry name" value="Isoleucyl-tRNA Synthetase, Domain 1"/>
    <property type="match status" value="1"/>
</dbReference>
<evidence type="ECO:0000256" key="6">
    <source>
        <dbReference type="ARBA" id="ARBA00022598"/>
    </source>
</evidence>
<dbReference type="Gene3D" id="3.90.740.10">
    <property type="entry name" value="Valyl/Leucyl/Isoleucyl-tRNA synthetase, editing domain"/>
    <property type="match status" value="1"/>
</dbReference>
<dbReference type="InterPro" id="IPR009080">
    <property type="entry name" value="tRNAsynth_Ia_anticodon-bd"/>
</dbReference>
<dbReference type="PRINTS" id="PR00986">
    <property type="entry name" value="TRNASYNTHVAL"/>
</dbReference>
<keyword evidence="5" id="KW-0963">Cytoplasm</keyword>
<reference evidence="17 18" key="1">
    <citation type="submission" date="2019-07" db="EMBL/GenBank/DDBJ databases">
        <title>Genomics analysis of Aphanomyces spp. identifies a new class of oomycete effector associated with host adaptation.</title>
        <authorList>
            <person name="Gaulin E."/>
        </authorList>
    </citation>
    <scope>NUCLEOTIDE SEQUENCE [LARGE SCALE GENOMIC DNA]</scope>
    <source>
        <strain evidence="17 18">ATCC 201684</strain>
    </source>
</reference>
<dbReference type="FunFam" id="3.90.740.10:FF:000005">
    <property type="entry name" value="Valine--tRNA ligase, mitochondrial"/>
    <property type="match status" value="1"/>
</dbReference>
<dbReference type="InterPro" id="IPR001412">
    <property type="entry name" value="aa-tRNA-synth_I_CS"/>
</dbReference>
<dbReference type="InterPro" id="IPR033705">
    <property type="entry name" value="Anticodon_Ia_Val"/>
</dbReference>
<proteinExistence type="inferred from homology"/>
<comment type="subcellular location">
    <subcellularLocation>
        <location evidence="2">Cytoplasm</location>
    </subcellularLocation>
    <subcellularLocation>
        <location evidence="1">Mitochondrion</location>
    </subcellularLocation>
</comment>
<dbReference type="InterPro" id="IPR037118">
    <property type="entry name" value="Val-tRNA_synth_C_sf"/>
</dbReference>
<dbReference type="GO" id="GO:0005739">
    <property type="term" value="C:mitochondrion"/>
    <property type="evidence" value="ECO:0007669"/>
    <property type="project" value="UniProtKB-SubCell"/>
</dbReference>
<feature type="domain" description="Aminoacyl-tRNA synthetase class Ia" evidence="15">
    <location>
        <begin position="63"/>
        <end position="671"/>
    </location>
</feature>
<gene>
    <name evidence="17" type="ORF">Ae201684_009580</name>
</gene>
<dbReference type="NCBIfam" id="NF004349">
    <property type="entry name" value="PRK05729.1"/>
    <property type="match status" value="1"/>
</dbReference>
<dbReference type="VEuPathDB" id="FungiDB:AeMF1_013163"/>
<dbReference type="InterPro" id="IPR002300">
    <property type="entry name" value="aa-tRNA-synth_Ia"/>
</dbReference>
<evidence type="ECO:0000256" key="7">
    <source>
        <dbReference type="ARBA" id="ARBA00022741"/>
    </source>
</evidence>
<evidence type="ECO:0000256" key="3">
    <source>
        <dbReference type="ARBA" id="ARBA00005594"/>
    </source>
</evidence>
<dbReference type="Pfam" id="PF08264">
    <property type="entry name" value="Anticodon_1"/>
    <property type="match status" value="1"/>
</dbReference>
<dbReference type="SUPFAM" id="SSF47323">
    <property type="entry name" value="Anticodon-binding domain of a subclass of class I aminoacyl-tRNA synthetases"/>
    <property type="match status" value="1"/>
</dbReference>
<evidence type="ECO:0000256" key="1">
    <source>
        <dbReference type="ARBA" id="ARBA00004173"/>
    </source>
</evidence>
<dbReference type="InterPro" id="IPR009008">
    <property type="entry name" value="Val/Leu/Ile-tRNA-synth_edit"/>
</dbReference>
<organism evidence="17 18">
    <name type="scientific">Aphanomyces euteiches</name>
    <dbReference type="NCBI Taxonomy" id="100861"/>
    <lineage>
        <taxon>Eukaryota</taxon>
        <taxon>Sar</taxon>
        <taxon>Stramenopiles</taxon>
        <taxon>Oomycota</taxon>
        <taxon>Saprolegniomycetes</taxon>
        <taxon>Saprolegniales</taxon>
        <taxon>Verrucalvaceae</taxon>
        <taxon>Aphanomyces</taxon>
    </lineage>
</organism>
<comment type="catalytic activity">
    <reaction evidence="13">
        <text>tRNA(Val) + L-valine + ATP = L-valyl-tRNA(Val) + AMP + diphosphate</text>
        <dbReference type="Rhea" id="RHEA:10704"/>
        <dbReference type="Rhea" id="RHEA-COMP:9672"/>
        <dbReference type="Rhea" id="RHEA-COMP:9708"/>
        <dbReference type="ChEBI" id="CHEBI:30616"/>
        <dbReference type="ChEBI" id="CHEBI:33019"/>
        <dbReference type="ChEBI" id="CHEBI:57762"/>
        <dbReference type="ChEBI" id="CHEBI:78442"/>
        <dbReference type="ChEBI" id="CHEBI:78537"/>
        <dbReference type="ChEBI" id="CHEBI:456215"/>
        <dbReference type="EC" id="6.1.1.9"/>
    </reaction>
</comment>
<evidence type="ECO:0000259" key="15">
    <source>
        <dbReference type="Pfam" id="PF00133"/>
    </source>
</evidence>
<protein>
    <recommendedName>
        <fullName evidence="12">Valine--tRNA ligase, mitochondrial</fullName>
        <ecNumber evidence="4">6.1.1.9</ecNumber>
    </recommendedName>
    <alternativeName>
        <fullName evidence="11">Valyl-tRNA synthetase</fullName>
    </alternativeName>
</protein>
<dbReference type="GO" id="GO:0002161">
    <property type="term" value="F:aminoacyl-tRNA deacylase activity"/>
    <property type="evidence" value="ECO:0007669"/>
    <property type="project" value="InterPro"/>
</dbReference>
<comment type="similarity">
    <text evidence="3 14">Belongs to the class-I aminoacyl-tRNA synthetase family.</text>
</comment>
<evidence type="ECO:0000256" key="11">
    <source>
        <dbReference type="ARBA" id="ARBA00029936"/>
    </source>
</evidence>
<evidence type="ECO:0000256" key="12">
    <source>
        <dbReference type="ARBA" id="ARBA00040837"/>
    </source>
</evidence>
<dbReference type="Gene3D" id="3.40.50.620">
    <property type="entry name" value="HUPs"/>
    <property type="match status" value="2"/>
</dbReference>
<dbReference type="FunFam" id="3.40.50.620:FF:000020">
    <property type="entry name" value="Valine--tRNA ligase, mitochondrial"/>
    <property type="match status" value="1"/>
</dbReference>
<dbReference type="GO" id="GO:0005829">
    <property type="term" value="C:cytosol"/>
    <property type="evidence" value="ECO:0007669"/>
    <property type="project" value="TreeGrafter"/>
</dbReference>
<dbReference type="SUPFAM" id="SSF52374">
    <property type="entry name" value="Nucleotidylyl transferase"/>
    <property type="match status" value="1"/>
</dbReference>
<dbReference type="GO" id="GO:0006438">
    <property type="term" value="P:valyl-tRNA aminoacylation"/>
    <property type="evidence" value="ECO:0007669"/>
    <property type="project" value="InterPro"/>
</dbReference>
<sequence>MILRAWALGRRPNRALFRLSRSATTLPESIKTRVLVEPMASTYDPSAVEEGWQTYWESNLRSTKSSSAKQSFTMLLPPPNITGALHIGHALTVTIQDALARYHRMKGFDVLWIPGLDHAGIATQSVVEKKLWKENKLSRHDIGRDEFLKHVHAWNETYGSRILAQLERLGALLNKDHTFFTLDATRSEAVVDAFCRLHAKGLVYRHRRMVNWCPTLQTAISDIEVDSVPLTKRTLLPIPGRAQPVEFGVMHRFKYKVDGADDEYILVDTTRPETILGDVALAIHPQDSRYTHLHGKHVVHPFTNERLPIVLDAILVNPELGTGVVKITPAHDANDFACAERHSLPQVVVMDKLAKMVTPIAAFNGLDRFDARAKMVTTLEEMGLYVEKIDHPTSVSLCSRSGNVIEPYLMPQWFVKCDSMAAKSAQAARSQEMVLEPSQHNQTWFHFLDNIQDWCVSRQLWWGHRIPAYRLQSDAVPVAKENEWIVARSEAEAHEQAKKLVGHGVEYTLKQDEDVLDTWFSSALLPLSSLEWPQEDKVPDAIRSRYPLSVMETGADILFFWVARMSMLCSELSGQQPFEKVWLHPMVRDKSGRKMSKSLGNVIDPLHVIAGIDLDQLVDGLQHGNLDPKERTRAEKELKKEFPTGIPSCGTDALRLTLATYLSQGRQINMDVQRVIASRHFCNKMWNAFRYALPLLPPNATPLTDLRPHMGLAERWILSRMADAVAKSHDGFDSFHLAVSATAAQRFFIQELCDVYIEFSKSILYQEDGHTPRQQSAQATLARCLDVSVRLLHPFMPFVTEELWQRLMAQNADAKQSASLMEAAFPSVDDVAQWRDLDAEASMQVVLDVMHAVRSLKHTRKTLVPDYDAAADAGNLVIECTDPALMDLLQRNLEDVRIQCRAGNVDLVAAAPATSGTKLSQSISEMCRVWMPLTVNVNTGERLAAELSRLDKRLVKTVKTLQSLVAKMDDPLYTTRVPEEIQAQDQERVVQARVDQTSLTESMATLRALQAQL</sequence>
<dbReference type="Proteomes" id="UP000481153">
    <property type="component" value="Unassembled WGS sequence"/>
</dbReference>
<dbReference type="NCBIfam" id="TIGR00422">
    <property type="entry name" value="valS"/>
    <property type="match status" value="1"/>
</dbReference>
<evidence type="ECO:0000256" key="5">
    <source>
        <dbReference type="ARBA" id="ARBA00022490"/>
    </source>
</evidence>
<dbReference type="Pfam" id="PF00133">
    <property type="entry name" value="tRNA-synt_1"/>
    <property type="match status" value="1"/>
</dbReference>
<keyword evidence="10 14" id="KW-0030">Aminoacyl-tRNA synthetase</keyword>
<dbReference type="FunFam" id="1.10.730.10:FF:000009">
    <property type="entry name" value="Valine--tRNA ligase, mitochondrial"/>
    <property type="match status" value="1"/>
</dbReference>
<dbReference type="Gene3D" id="1.10.287.380">
    <property type="entry name" value="Valyl-tRNA synthetase, C-terminal domain"/>
    <property type="match status" value="1"/>
</dbReference>
<evidence type="ECO:0000256" key="14">
    <source>
        <dbReference type="RuleBase" id="RU363035"/>
    </source>
</evidence>
<dbReference type="GO" id="GO:0005524">
    <property type="term" value="F:ATP binding"/>
    <property type="evidence" value="ECO:0007669"/>
    <property type="project" value="UniProtKB-KW"/>
</dbReference>
<dbReference type="EMBL" id="VJMJ01000122">
    <property type="protein sequence ID" value="KAF0733330.1"/>
    <property type="molecule type" value="Genomic_DNA"/>
</dbReference>
<dbReference type="SUPFAM" id="SSF50677">
    <property type="entry name" value="ValRS/IleRS/LeuRS editing domain"/>
    <property type="match status" value="1"/>
</dbReference>
<keyword evidence="18" id="KW-1185">Reference proteome</keyword>
<dbReference type="PROSITE" id="PS00178">
    <property type="entry name" value="AA_TRNA_LIGASE_I"/>
    <property type="match status" value="1"/>
</dbReference>
<feature type="domain" description="Methionyl/Valyl/Leucyl/Isoleucyl-tRNA synthetase anticodon-binding" evidence="16">
    <location>
        <begin position="714"/>
        <end position="860"/>
    </location>
</feature>
<keyword evidence="8 14" id="KW-0067">ATP-binding</keyword>
<evidence type="ECO:0000256" key="10">
    <source>
        <dbReference type="ARBA" id="ARBA00023146"/>
    </source>
</evidence>
<dbReference type="PANTHER" id="PTHR11946">
    <property type="entry name" value="VALYL-TRNA SYNTHETASES"/>
    <property type="match status" value="1"/>
</dbReference>
<evidence type="ECO:0000313" key="17">
    <source>
        <dbReference type="EMBL" id="KAF0733330.1"/>
    </source>
</evidence>
<dbReference type="InterPro" id="IPR002303">
    <property type="entry name" value="Valyl-tRNA_ligase"/>
</dbReference>
<accession>A0A6G0X0C3</accession>
<dbReference type="CDD" id="cd00817">
    <property type="entry name" value="ValRS_core"/>
    <property type="match status" value="1"/>
</dbReference>
<name>A0A6G0X0C3_9STRA</name>
<dbReference type="PANTHER" id="PTHR11946:SF109">
    <property type="entry name" value="VALINE--TRNA LIGASE"/>
    <property type="match status" value="1"/>
</dbReference>
<evidence type="ECO:0000256" key="9">
    <source>
        <dbReference type="ARBA" id="ARBA00022917"/>
    </source>
</evidence>
<keyword evidence="9 14" id="KW-0648">Protein biosynthesis</keyword>
<evidence type="ECO:0000256" key="2">
    <source>
        <dbReference type="ARBA" id="ARBA00004496"/>
    </source>
</evidence>
<evidence type="ECO:0000256" key="8">
    <source>
        <dbReference type="ARBA" id="ARBA00022840"/>
    </source>
</evidence>
<keyword evidence="7 14" id="KW-0547">Nucleotide-binding</keyword>
<evidence type="ECO:0000256" key="13">
    <source>
        <dbReference type="ARBA" id="ARBA00047552"/>
    </source>
</evidence>
<dbReference type="CDD" id="cd07962">
    <property type="entry name" value="Anticodon_Ia_Val"/>
    <property type="match status" value="1"/>
</dbReference>
<dbReference type="FunFam" id="3.40.50.620:FF:000078">
    <property type="entry name" value="Valine--tRNA ligase, mitochondrial"/>
    <property type="match status" value="1"/>
</dbReference>
<keyword evidence="6 14" id="KW-0436">Ligase</keyword>
<evidence type="ECO:0000313" key="18">
    <source>
        <dbReference type="Proteomes" id="UP000481153"/>
    </source>
</evidence>
<dbReference type="GO" id="GO:0004832">
    <property type="term" value="F:valine-tRNA ligase activity"/>
    <property type="evidence" value="ECO:0007669"/>
    <property type="project" value="UniProtKB-EC"/>
</dbReference>
<dbReference type="InterPro" id="IPR014729">
    <property type="entry name" value="Rossmann-like_a/b/a_fold"/>
</dbReference>
<dbReference type="EC" id="6.1.1.9" evidence="4"/>
<evidence type="ECO:0000259" key="16">
    <source>
        <dbReference type="Pfam" id="PF08264"/>
    </source>
</evidence>